<name>A0A023FIQ1_AMBCJ</name>
<evidence type="ECO:0000313" key="2">
    <source>
        <dbReference type="EMBL" id="JAC21796.1"/>
    </source>
</evidence>
<dbReference type="PROSITE" id="PS50878">
    <property type="entry name" value="RT_POL"/>
    <property type="match status" value="1"/>
</dbReference>
<dbReference type="InterPro" id="IPR043502">
    <property type="entry name" value="DNA/RNA_pol_sf"/>
</dbReference>
<dbReference type="AlphaFoldDB" id="A0A023FIQ1"/>
<feature type="domain" description="Reverse transcriptase" evidence="1">
    <location>
        <begin position="137"/>
        <end position="388"/>
    </location>
</feature>
<dbReference type="SUPFAM" id="SSF56672">
    <property type="entry name" value="DNA/RNA polymerases"/>
    <property type="match status" value="1"/>
</dbReference>
<dbReference type="EMBL" id="GBBK01002686">
    <property type="protein sequence ID" value="JAC21796.1"/>
    <property type="molecule type" value="mRNA"/>
</dbReference>
<accession>A0A023FIQ1</accession>
<organism evidence="2">
    <name type="scientific">Amblyomma cajennense</name>
    <name type="common">Cayenne tick</name>
    <name type="synonym">Acarus cajennensis</name>
    <dbReference type="NCBI Taxonomy" id="34607"/>
    <lineage>
        <taxon>Eukaryota</taxon>
        <taxon>Metazoa</taxon>
        <taxon>Ecdysozoa</taxon>
        <taxon>Arthropoda</taxon>
        <taxon>Chelicerata</taxon>
        <taxon>Arachnida</taxon>
        <taxon>Acari</taxon>
        <taxon>Parasitiformes</taxon>
        <taxon>Ixodida</taxon>
        <taxon>Ixodoidea</taxon>
        <taxon>Ixodidae</taxon>
        <taxon>Amblyomminae</taxon>
        <taxon>Amblyomma</taxon>
    </lineage>
</organism>
<dbReference type="InterPro" id="IPR000477">
    <property type="entry name" value="RT_dom"/>
</dbReference>
<dbReference type="CDD" id="cd01650">
    <property type="entry name" value="RT_nLTR_like"/>
    <property type="match status" value="1"/>
</dbReference>
<protein>
    <submittedName>
        <fullName evidence="2">Putative rte all</fullName>
    </submittedName>
</protein>
<evidence type="ECO:0000259" key="1">
    <source>
        <dbReference type="PROSITE" id="PS50878"/>
    </source>
</evidence>
<dbReference type="Pfam" id="PF00078">
    <property type="entry name" value="RVT_1"/>
    <property type="match status" value="1"/>
</dbReference>
<dbReference type="GO" id="GO:0071897">
    <property type="term" value="P:DNA biosynthetic process"/>
    <property type="evidence" value="ECO:0007669"/>
    <property type="project" value="UniProtKB-ARBA"/>
</dbReference>
<proteinExistence type="evidence at transcript level"/>
<sequence length="388" mass="43740">MELSRRDWNQKCNELQGTLGWAKTWALLRALIGSTTTKSETRKTTQRIAHQFQGTERKKVLQDIKQRYIGNATHADSSLAYTGKANPALDEPLTIEVRHAVMSATKNTTPGRDGITNAMIRNLDDNSIKRFTEFVNKHWEQGTLLDDWRHAEIVMIPKSGKTPNLENLRPISLTSCLGKVYERVVHHRLQTHLEDNELMQHTMFGFRKYLSTQDLLLQIKEEVLTTVPKYGENILLALNLKAAFDNVSHRAVLEGLSKLGCGQRIFNYVKAFLNNRTATIGIGGIRTDTFNSPEKGTPQGSVLSPMLFNIAMIGLARALEEIEGIRHAIYADDITIWVTRGSLGEKQELLQRAADTVNAYARHCGLACSPEKSEVLRVYRQGYDLQNP</sequence>
<dbReference type="PANTHER" id="PTHR19446">
    <property type="entry name" value="REVERSE TRANSCRIPTASES"/>
    <property type="match status" value="1"/>
</dbReference>
<reference evidence="2" key="1">
    <citation type="submission" date="2014-03" db="EMBL/GenBank/DDBJ databases">
        <title>The sialotranscriptome of Amblyomma triste, Amblyomma parvum and Amblyomma cajennense ticks, uncovered by 454-based RNA-seq.</title>
        <authorList>
            <person name="Garcia G.R."/>
            <person name="Gardinassi L.G."/>
            <person name="Ribeiro J.M."/>
            <person name="Anatriello E."/>
            <person name="Ferreira B.R."/>
            <person name="Moreira H.N."/>
            <person name="Mafra C."/>
            <person name="Olegario M.M."/>
            <person name="Szabo P.J."/>
            <person name="Miranda-Santos I.K."/>
            <person name="Maruyama S.R."/>
        </authorList>
    </citation>
    <scope>NUCLEOTIDE SEQUENCE</scope>
    <source>
        <strain evidence="2">Uberlandia</strain>
        <tissue evidence="2">Salivary glands</tissue>
    </source>
</reference>